<protein>
    <submittedName>
        <fullName evidence="3">Ribonuclease H-like domain-containing protein</fullName>
    </submittedName>
</protein>
<feature type="region of interest" description="Disordered" evidence="1">
    <location>
        <begin position="595"/>
        <end position="622"/>
    </location>
</feature>
<dbReference type="PANTHER" id="PTHR42648">
    <property type="entry name" value="TRANSPOSASE, PUTATIVE-RELATED"/>
    <property type="match status" value="1"/>
</dbReference>
<feature type="compositionally biased region" description="Basic and acidic residues" evidence="1">
    <location>
        <begin position="1049"/>
        <end position="1065"/>
    </location>
</feature>
<name>A0A6L2NSC8_TANCI</name>
<dbReference type="AlphaFoldDB" id="A0A6L2NSC8"/>
<proteinExistence type="predicted"/>
<reference evidence="3" key="1">
    <citation type="journal article" date="2019" name="Sci. Rep.">
        <title>Draft genome of Tanacetum cinerariifolium, the natural source of mosquito coil.</title>
        <authorList>
            <person name="Yamashiro T."/>
            <person name="Shiraishi A."/>
            <person name="Satake H."/>
            <person name="Nakayama K."/>
        </authorList>
    </citation>
    <scope>NUCLEOTIDE SEQUENCE</scope>
</reference>
<feature type="compositionally biased region" description="Basic and acidic residues" evidence="1">
    <location>
        <begin position="600"/>
        <end position="616"/>
    </location>
</feature>
<comment type="caution">
    <text evidence="3">The sequence shown here is derived from an EMBL/GenBank/DDBJ whole genome shotgun (WGS) entry which is preliminary data.</text>
</comment>
<evidence type="ECO:0000313" key="3">
    <source>
        <dbReference type="EMBL" id="GEU87454.1"/>
    </source>
</evidence>
<feature type="region of interest" description="Disordered" evidence="1">
    <location>
        <begin position="1049"/>
        <end position="1103"/>
    </location>
</feature>
<feature type="region of interest" description="Disordered" evidence="1">
    <location>
        <begin position="237"/>
        <end position="262"/>
    </location>
</feature>
<dbReference type="InterPro" id="IPR036397">
    <property type="entry name" value="RNaseH_sf"/>
</dbReference>
<dbReference type="PANTHER" id="PTHR42648:SF32">
    <property type="entry name" value="RIBONUCLEASE H-LIKE DOMAIN, GAG-PRE-INTEGRASE DOMAIN PROTEIN-RELATED"/>
    <property type="match status" value="1"/>
</dbReference>
<dbReference type="SUPFAM" id="SSF53098">
    <property type="entry name" value="Ribonuclease H-like"/>
    <property type="match status" value="1"/>
</dbReference>
<feature type="compositionally biased region" description="Basic and acidic residues" evidence="1">
    <location>
        <begin position="1081"/>
        <end position="1103"/>
    </location>
</feature>
<feature type="domain" description="Retroviral polymerase SH3-like" evidence="2">
    <location>
        <begin position="470"/>
        <end position="525"/>
    </location>
</feature>
<organism evidence="3">
    <name type="scientific">Tanacetum cinerariifolium</name>
    <name type="common">Dalmatian daisy</name>
    <name type="synonym">Chrysanthemum cinerariifolium</name>
    <dbReference type="NCBI Taxonomy" id="118510"/>
    <lineage>
        <taxon>Eukaryota</taxon>
        <taxon>Viridiplantae</taxon>
        <taxon>Streptophyta</taxon>
        <taxon>Embryophyta</taxon>
        <taxon>Tracheophyta</taxon>
        <taxon>Spermatophyta</taxon>
        <taxon>Magnoliopsida</taxon>
        <taxon>eudicotyledons</taxon>
        <taxon>Gunneridae</taxon>
        <taxon>Pentapetalae</taxon>
        <taxon>asterids</taxon>
        <taxon>campanulids</taxon>
        <taxon>Asterales</taxon>
        <taxon>Asteraceae</taxon>
        <taxon>Asteroideae</taxon>
        <taxon>Anthemideae</taxon>
        <taxon>Anthemidinae</taxon>
        <taxon>Tanacetum</taxon>
    </lineage>
</organism>
<feature type="compositionally biased region" description="Basic and acidic residues" evidence="1">
    <location>
        <begin position="241"/>
        <end position="251"/>
    </location>
</feature>
<dbReference type="InterPro" id="IPR057670">
    <property type="entry name" value="SH3_retrovirus"/>
</dbReference>
<dbReference type="Pfam" id="PF25597">
    <property type="entry name" value="SH3_retrovirus"/>
    <property type="match status" value="1"/>
</dbReference>
<dbReference type="EMBL" id="BKCJ010009542">
    <property type="protein sequence ID" value="GEU87454.1"/>
    <property type="molecule type" value="Genomic_DNA"/>
</dbReference>
<accession>A0A6L2NSC8</accession>
<dbReference type="InterPro" id="IPR039537">
    <property type="entry name" value="Retrotran_Ty1/copia-like"/>
</dbReference>
<evidence type="ECO:0000256" key="1">
    <source>
        <dbReference type="SAM" id="MobiDB-lite"/>
    </source>
</evidence>
<dbReference type="GO" id="GO:0003676">
    <property type="term" value="F:nucleic acid binding"/>
    <property type="evidence" value="ECO:0007669"/>
    <property type="project" value="InterPro"/>
</dbReference>
<evidence type="ECO:0000259" key="2">
    <source>
        <dbReference type="Pfam" id="PF25597"/>
    </source>
</evidence>
<dbReference type="Gene3D" id="3.30.420.10">
    <property type="entry name" value="Ribonuclease H-like superfamily/Ribonuclease H"/>
    <property type="match status" value="1"/>
</dbReference>
<sequence length="1103" mass="123534">MTNTLLNLRLTPPGIDKGIFDSEGDILFLEGLLNDEILRDLPPLELNNDPEGDIIFLEKILEDEPLEAKNLEIDLLIRESKDTFLMGDTETKFNPHVDIDDLVPILRNGNKVLKKTIGTVQQIYEPTFAKEKLDRKNEMKARGTLLMALPNKDQLKFHSYKDEKLLMQAIKKRASDNQENKGREYGKKTMLVENPTKNALIAQDGIGGYDWSYQAEEEHLTNYALVALTFLGNSSSLDSEENVKSRSDKGYHAVPPPYTGNYIPPKPDLTYIDEQVKSDSVDVVSNVASSDVKTVESKHEYADVKNKGVYSTIKTKPVRKNNFSPPIIKDWKFDDESEVEFEPKVEVKTVRPSIEKIKFVKPAREKVEKETNAISLIMKIMMVDLIPLEVVKAEFLAKNGIAERKNITLIEAARTMLVDSKLPTTFWVEVVNTACYVLNKASVIKPHNKTPYELICGRPPLVDFMKPFGCPVTILNTRDHLGKFDGKGDDRFCVGYSMVSKAIRVFNKRTRIVEETLNIRFLKNAPNVKGNGPDWLFDINSLTIFLNYKPVAGKQSNGIVGAKDNIIAGQAKKKKEPKKEYILIPICTTDPLISQGPKDSAVDARKKATEVDKSRVSDNGGQDDQLTRIVEEEVEMNNVVSYYTIPDAHLTKFLEVHLKDQVIGSIDTPVQTRQMTKINEEHDFVVYQMDVKSAFLYGKIEEEVYVCQPPSFKDPDFPALQGRKGSLWTTSGTRAWPDVTFAVCACARFQFTPKASHLDNVKRIFRYLKGQPKLGLWYPRDSPFDLEAYSDCDYARASLDKNPQQEVVKFLAKDRMERAATNASSLEAVQDSGNINKTQSMATLNEPLPQGTGLGSGPRRHLKLEDSDGISTLPNTEIFEKLALMGNIASAIIFLATNRTFNFSKMIFKGMVPTPPHDSPLPRGHTPGSDEGSLTLNELMVLFTLIKVSSQKDQPKDQLGVLSAAKILADETRVHTYSIRRRAVSTGSGGVSTASWIISTAEETVSTTKETVSTAGVSMPVSTASMVQESTSLPRATKDKGKEIMIESKPEKTTTNLRERQERAGYEAAIRSQEQQDEEENQRISKDAEIAQRLQEEIDAAKR</sequence>
<dbReference type="InterPro" id="IPR012337">
    <property type="entry name" value="RNaseH-like_sf"/>
</dbReference>
<gene>
    <name evidence="3" type="ORF">Tci_059432</name>
</gene>